<organism evidence="1 2">
    <name type="scientific">Blattamonas nauphoetae</name>
    <dbReference type="NCBI Taxonomy" id="2049346"/>
    <lineage>
        <taxon>Eukaryota</taxon>
        <taxon>Metamonada</taxon>
        <taxon>Preaxostyla</taxon>
        <taxon>Oxymonadida</taxon>
        <taxon>Blattamonas</taxon>
    </lineage>
</organism>
<proteinExistence type="predicted"/>
<name>A0ABQ9XXM5_9EUKA</name>
<reference evidence="1 2" key="1">
    <citation type="journal article" date="2022" name="bioRxiv">
        <title>Genomics of Preaxostyla Flagellates Illuminates Evolutionary Transitions and the Path Towards Mitochondrial Loss.</title>
        <authorList>
            <person name="Novak L.V.F."/>
            <person name="Treitli S.C."/>
            <person name="Pyrih J."/>
            <person name="Halakuc P."/>
            <person name="Pipaliya S.V."/>
            <person name="Vacek V."/>
            <person name="Brzon O."/>
            <person name="Soukal P."/>
            <person name="Eme L."/>
            <person name="Dacks J.B."/>
            <person name="Karnkowska A."/>
            <person name="Elias M."/>
            <person name="Hampl V."/>
        </authorList>
    </citation>
    <scope>NUCLEOTIDE SEQUENCE [LARGE SCALE GENOMIC DNA]</scope>
    <source>
        <strain evidence="1">NAU3</strain>
        <tissue evidence="1">Gut</tissue>
    </source>
</reference>
<dbReference type="Proteomes" id="UP001281761">
    <property type="component" value="Unassembled WGS sequence"/>
</dbReference>
<evidence type="ECO:0000313" key="2">
    <source>
        <dbReference type="Proteomes" id="UP001281761"/>
    </source>
</evidence>
<gene>
    <name evidence="1" type="ORF">BLNAU_8816</name>
</gene>
<comment type="caution">
    <text evidence="1">The sequence shown here is derived from an EMBL/GenBank/DDBJ whole genome shotgun (WGS) entry which is preliminary data.</text>
</comment>
<sequence>MIIFPSLNNWLDDDLLVPPTDEFMEEWKKHIDFDPSAYLERLKGITRKVVWCTSRGVRVSKLRLLCRSINEHGNPKYSVLDRDVCT</sequence>
<protein>
    <submittedName>
        <fullName evidence="1">Uncharacterized protein</fullName>
    </submittedName>
</protein>
<accession>A0ABQ9XXM5</accession>
<keyword evidence="2" id="KW-1185">Reference proteome</keyword>
<dbReference type="EMBL" id="JARBJD010000058">
    <property type="protein sequence ID" value="KAK2956252.1"/>
    <property type="molecule type" value="Genomic_DNA"/>
</dbReference>
<evidence type="ECO:0000313" key="1">
    <source>
        <dbReference type="EMBL" id="KAK2956252.1"/>
    </source>
</evidence>